<evidence type="ECO:0000313" key="2">
    <source>
        <dbReference type="Proteomes" id="UP001652582"/>
    </source>
</evidence>
<proteinExistence type="predicted"/>
<reference evidence="3" key="1">
    <citation type="submission" date="2025-08" db="UniProtKB">
        <authorList>
            <consortium name="RefSeq"/>
        </authorList>
    </citation>
    <scope>IDENTIFICATION</scope>
</reference>
<dbReference type="Proteomes" id="UP001652582">
    <property type="component" value="Chromosome 8"/>
</dbReference>
<gene>
    <name evidence="3" type="primary">LOC112055378</name>
</gene>
<evidence type="ECO:0000256" key="1">
    <source>
        <dbReference type="SAM" id="SignalP"/>
    </source>
</evidence>
<organism evidence="2 3">
    <name type="scientific">Bicyclus anynana</name>
    <name type="common">Squinting bush brown butterfly</name>
    <dbReference type="NCBI Taxonomy" id="110368"/>
    <lineage>
        <taxon>Eukaryota</taxon>
        <taxon>Metazoa</taxon>
        <taxon>Ecdysozoa</taxon>
        <taxon>Arthropoda</taxon>
        <taxon>Hexapoda</taxon>
        <taxon>Insecta</taxon>
        <taxon>Pterygota</taxon>
        <taxon>Neoptera</taxon>
        <taxon>Endopterygota</taxon>
        <taxon>Lepidoptera</taxon>
        <taxon>Glossata</taxon>
        <taxon>Ditrysia</taxon>
        <taxon>Papilionoidea</taxon>
        <taxon>Nymphalidae</taxon>
        <taxon>Satyrinae</taxon>
        <taxon>Satyrini</taxon>
        <taxon>Mycalesina</taxon>
        <taxon>Bicyclus</taxon>
    </lineage>
</organism>
<feature type="chain" id="PRO_5046020058" evidence="1">
    <location>
        <begin position="21"/>
        <end position="212"/>
    </location>
</feature>
<dbReference type="AlphaFoldDB" id="A0A6J1P1Q2"/>
<dbReference type="KEGG" id="bany:112055378"/>
<sequence>MSTIGILTVSLIYLFSRASCQVTRTLGNSNDVCMRIAKDPYFDIDLVVGEPWRIYYSWNMNLETKCLDLVIRNATQEIIKRIWTDMSEYLEQQPYWEAATLHMSMGSPSHELLLFAAQGAAGTFLAVPNVVRNSNIKPMRKGVPLLKFQMKLIRNGKYLLMMDCHVGASTLSARVGRSYRTEIAAEAAALNLGDGHPACVNEKKDDEQFFLN</sequence>
<feature type="signal peptide" evidence="1">
    <location>
        <begin position="1"/>
        <end position="20"/>
    </location>
</feature>
<dbReference type="OrthoDB" id="7467872at2759"/>
<evidence type="ECO:0000313" key="3">
    <source>
        <dbReference type="RefSeq" id="XP_023951223.2"/>
    </source>
</evidence>
<name>A0A6J1P1Q2_BICAN</name>
<keyword evidence="2" id="KW-1185">Reference proteome</keyword>
<dbReference type="RefSeq" id="XP_023951223.2">
    <property type="nucleotide sequence ID" value="XM_024095455.2"/>
</dbReference>
<keyword evidence="1" id="KW-0732">Signal</keyword>
<protein>
    <submittedName>
        <fullName evidence="3">Uncharacterized protein LOC112055378</fullName>
    </submittedName>
</protein>
<dbReference type="GeneID" id="112055378"/>
<accession>A0A6J1P1Q2</accession>